<evidence type="ECO:0000313" key="2">
    <source>
        <dbReference type="Proteomes" id="UP000255234"/>
    </source>
</evidence>
<evidence type="ECO:0000313" key="1">
    <source>
        <dbReference type="EMBL" id="STY71481.1"/>
    </source>
</evidence>
<accession>A0A378NSY3</accession>
<gene>
    <name evidence="1" type="ORF">NCTC10571_01637</name>
</gene>
<name>A0A378NSY3_9FIRM</name>
<dbReference type="RefSeq" id="WP_115151805.1">
    <property type="nucleotide sequence ID" value="NZ_UGPP01000001.1"/>
</dbReference>
<sequence>MSVEIEGIDDFIAKLDNAIKKIPKKSNEFVKKSAENLIEYTKDLTPVDTGNLKNNWQRTRPYMGSIKVYNNTEYAAHMEYGHRVKNRRGEWVKDENGKIKFVKGAYMLHQGVEELRDNFEEDAKIIMDGIFK</sequence>
<dbReference type="InterPro" id="IPR010064">
    <property type="entry name" value="HK97-gp10_tail"/>
</dbReference>
<dbReference type="EMBL" id="UGPP01000001">
    <property type="protein sequence ID" value="STY71481.1"/>
    <property type="molecule type" value="Genomic_DNA"/>
</dbReference>
<reference evidence="1 2" key="1">
    <citation type="submission" date="2018-06" db="EMBL/GenBank/DDBJ databases">
        <authorList>
            <consortium name="Pathogen Informatics"/>
            <person name="Doyle S."/>
        </authorList>
    </citation>
    <scope>NUCLEOTIDE SEQUENCE [LARGE SCALE GENOMIC DNA]</scope>
    <source>
        <strain evidence="1 2">NCTC10571</strain>
    </source>
</reference>
<proteinExistence type="predicted"/>
<organism evidence="1 2">
    <name type="scientific">Megamonas hypermegale</name>
    <dbReference type="NCBI Taxonomy" id="158847"/>
    <lineage>
        <taxon>Bacteria</taxon>
        <taxon>Bacillati</taxon>
        <taxon>Bacillota</taxon>
        <taxon>Negativicutes</taxon>
        <taxon>Selenomonadales</taxon>
        <taxon>Selenomonadaceae</taxon>
        <taxon>Megamonas</taxon>
    </lineage>
</organism>
<dbReference type="Pfam" id="PF04883">
    <property type="entry name" value="HK97-gp10_like"/>
    <property type="match status" value="1"/>
</dbReference>
<dbReference type="Proteomes" id="UP000255234">
    <property type="component" value="Unassembled WGS sequence"/>
</dbReference>
<dbReference type="AlphaFoldDB" id="A0A378NSY3"/>
<protein>
    <submittedName>
        <fullName evidence="1">Bacteriophage protein of uncharacterized function (DUF646)</fullName>
    </submittedName>
</protein>